<organism evidence="2 3">
    <name type="scientific">Iris pallida</name>
    <name type="common">Sweet iris</name>
    <dbReference type="NCBI Taxonomy" id="29817"/>
    <lineage>
        <taxon>Eukaryota</taxon>
        <taxon>Viridiplantae</taxon>
        <taxon>Streptophyta</taxon>
        <taxon>Embryophyta</taxon>
        <taxon>Tracheophyta</taxon>
        <taxon>Spermatophyta</taxon>
        <taxon>Magnoliopsida</taxon>
        <taxon>Liliopsida</taxon>
        <taxon>Asparagales</taxon>
        <taxon>Iridaceae</taxon>
        <taxon>Iridoideae</taxon>
        <taxon>Irideae</taxon>
        <taxon>Iris</taxon>
    </lineage>
</organism>
<feature type="region of interest" description="Disordered" evidence="1">
    <location>
        <begin position="74"/>
        <end position="97"/>
    </location>
</feature>
<dbReference type="EMBL" id="JANAVB010021599">
    <property type="protein sequence ID" value="KAJ6825614.1"/>
    <property type="molecule type" value="Genomic_DNA"/>
</dbReference>
<evidence type="ECO:0000313" key="3">
    <source>
        <dbReference type="Proteomes" id="UP001140949"/>
    </source>
</evidence>
<dbReference type="AlphaFoldDB" id="A0AAX6GA92"/>
<dbReference type="Proteomes" id="UP001140949">
    <property type="component" value="Unassembled WGS sequence"/>
</dbReference>
<keyword evidence="3" id="KW-1185">Reference proteome</keyword>
<sequence length="97" mass="10909">MSSARRRLGRWCSTVFQIGAEDARCVELARRRCRSGCLRDTAVESASRRWSWFLTGRCCGGVVFWVVVEELCSGRGEPRRSRSGDPRRMGGGGPRWG</sequence>
<comment type="caution">
    <text evidence="2">The sequence shown here is derived from an EMBL/GenBank/DDBJ whole genome shotgun (WGS) entry which is preliminary data.</text>
</comment>
<evidence type="ECO:0000313" key="2">
    <source>
        <dbReference type="EMBL" id="KAJ6825614.1"/>
    </source>
</evidence>
<proteinExistence type="predicted"/>
<accession>A0AAX6GA92</accession>
<gene>
    <name evidence="2" type="ORF">M6B38_377245</name>
</gene>
<name>A0AAX6GA92_IRIPA</name>
<reference evidence="2" key="1">
    <citation type="journal article" date="2023" name="GigaByte">
        <title>Genome assembly of the bearded iris, Iris pallida Lam.</title>
        <authorList>
            <person name="Bruccoleri R.E."/>
            <person name="Oakeley E.J."/>
            <person name="Faust A.M.E."/>
            <person name="Altorfer M."/>
            <person name="Dessus-Babus S."/>
            <person name="Burckhardt D."/>
            <person name="Oertli M."/>
            <person name="Naumann U."/>
            <person name="Petersen F."/>
            <person name="Wong J."/>
        </authorList>
    </citation>
    <scope>NUCLEOTIDE SEQUENCE</scope>
    <source>
        <strain evidence="2">GSM-AAB239-AS_SAM_17_03QT</strain>
    </source>
</reference>
<evidence type="ECO:0000256" key="1">
    <source>
        <dbReference type="SAM" id="MobiDB-lite"/>
    </source>
</evidence>
<feature type="compositionally biased region" description="Basic and acidic residues" evidence="1">
    <location>
        <begin position="76"/>
        <end position="88"/>
    </location>
</feature>
<reference evidence="2" key="2">
    <citation type="submission" date="2023-04" db="EMBL/GenBank/DDBJ databases">
        <authorList>
            <person name="Bruccoleri R.E."/>
            <person name="Oakeley E.J."/>
            <person name="Faust A.-M."/>
            <person name="Dessus-Babus S."/>
            <person name="Altorfer M."/>
            <person name="Burckhardt D."/>
            <person name="Oertli M."/>
            <person name="Naumann U."/>
            <person name="Petersen F."/>
            <person name="Wong J."/>
        </authorList>
    </citation>
    <scope>NUCLEOTIDE SEQUENCE</scope>
    <source>
        <strain evidence="2">GSM-AAB239-AS_SAM_17_03QT</strain>
        <tissue evidence="2">Leaf</tissue>
    </source>
</reference>
<protein>
    <submittedName>
        <fullName evidence="2">Calcium-transporting ATPase, endoplasmic reticulum-type</fullName>
    </submittedName>
</protein>